<dbReference type="OrthoDB" id="5812172at2759"/>
<feature type="compositionally biased region" description="Basic residues" evidence="1">
    <location>
        <begin position="713"/>
        <end position="723"/>
    </location>
</feature>
<evidence type="ECO:0000259" key="2">
    <source>
        <dbReference type="Pfam" id="PF21855"/>
    </source>
</evidence>
<feature type="domain" description="Treslin STD" evidence="2">
    <location>
        <begin position="285"/>
        <end position="434"/>
    </location>
</feature>
<dbReference type="AlphaFoldDB" id="A0A2C9M0Q8"/>
<dbReference type="KEGG" id="bgt:106074537"/>
<proteinExistence type="predicted"/>
<dbReference type="VEuPathDB" id="VectorBase:BGLB037211"/>
<gene>
    <name evidence="3" type="primary">106074537</name>
</gene>
<dbReference type="EnsemblMetazoa" id="BGLB037211-RB">
    <property type="protein sequence ID" value="BGLB037211-PB"/>
    <property type="gene ID" value="BGLB037211"/>
</dbReference>
<dbReference type="STRING" id="6526.A0A2C9M0Q8"/>
<sequence length="729" mass="81763">MRSNLFKVQLRPLTKELESRENGKGNSLDLKQAGLCWIGCVPHKAVVHLLTTKIITSYILDCNKISRLLHMHNFLQRTQTLGALLVKLTNHETVHASVLQPYPDGIAILSLLNMTDTFHGEQKILQLTFESRCEETFQGHIKETFEDFKSRLLKKFLNKENSEHRGITSKPNVHPNNLISRYAPGSSANIIFVHHQPSTLCDFRKEHEDFGYSASSRSSKPNTHKLKSSTSSRSGTMVEKAMSAWKANSGTVENTDNKLHLAPCSPDRRSYNSSGFIGTDIKGEEDLKDYLVKQYELVLSAEVAAKTAVRGMVSIATKYMNNLLHNNPEKSAAVFVKKLLVKSYKELKDNYTLNSDSDRKIAEYKLQVLLLLELEFVTRNDEADHDAVLNELILFLRGLMFVTDPIHLNDFLLEVVISYAVALPKLLTDVYDELMLPLPPALSRFASPVSSKAPMSVLNEDSFMSAPSSTQPSSHLSDQASQPARSRFKQHPCFLNFQHFKQILVKPKSKTESKGSAKEKGKAQCSLGRQVGSSSIPVEINRQEKFSIKKKLSQFGSKEEVKKNYKKKTQYSGKPETLVLGTPSHKQTSQRFLFQQKQRRQRENVDADIKVIAESPIKADADPSLASALTKSAGHLPCVSFYKSSSQPSKYFSHSIELSQKSSSQINHSQESQSVSPGTLSSAVSGYLLKISSKKRFIQSFLTSPTTEQKTKSSLRRSQRKSAKKLEFC</sequence>
<feature type="region of interest" description="Disordered" evidence="1">
    <location>
        <begin position="462"/>
        <end position="482"/>
    </location>
</feature>
<organism evidence="3 4">
    <name type="scientific">Biomphalaria glabrata</name>
    <name type="common">Bloodfluke planorb</name>
    <name type="synonym">Freshwater snail</name>
    <dbReference type="NCBI Taxonomy" id="6526"/>
    <lineage>
        <taxon>Eukaryota</taxon>
        <taxon>Metazoa</taxon>
        <taxon>Spiralia</taxon>
        <taxon>Lophotrochozoa</taxon>
        <taxon>Mollusca</taxon>
        <taxon>Gastropoda</taxon>
        <taxon>Heterobranchia</taxon>
        <taxon>Euthyneura</taxon>
        <taxon>Panpulmonata</taxon>
        <taxon>Hygrophila</taxon>
        <taxon>Lymnaeoidea</taxon>
        <taxon>Planorbidae</taxon>
        <taxon>Biomphalaria</taxon>
    </lineage>
</organism>
<dbReference type="VEuPathDB" id="VectorBase:BGLAX_048025"/>
<name>A0A2C9M0Q8_BIOGL</name>
<dbReference type="InterPro" id="IPR053920">
    <property type="entry name" value="Treslin_STD"/>
</dbReference>
<dbReference type="Pfam" id="PF21855">
    <property type="entry name" value="Treslin_STD"/>
    <property type="match status" value="1"/>
</dbReference>
<evidence type="ECO:0000313" key="4">
    <source>
        <dbReference type="Proteomes" id="UP000076420"/>
    </source>
</evidence>
<feature type="compositionally biased region" description="Basic and acidic residues" evidence="1">
    <location>
        <begin position="509"/>
        <end position="522"/>
    </location>
</feature>
<evidence type="ECO:0000256" key="1">
    <source>
        <dbReference type="SAM" id="MobiDB-lite"/>
    </source>
</evidence>
<feature type="region of interest" description="Disordered" evidence="1">
    <location>
        <begin position="212"/>
        <end position="244"/>
    </location>
</feature>
<evidence type="ECO:0000313" key="3">
    <source>
        <dbReference type="EnsemblMetazoa" id="BGLB037211-PB"/>
    </source>
</evidence>
<dbReference type="Proteomes" id="UP000076420">
    <property type="component" value="Unassembled WGS sequence"/>
</dbReference>
<protein>
    <recommendedName>
        <fullName evidence="2">Treslin STD domain-containing protein</fullName>
    </recommendedName>
</protein>
<feature type="compositionally biased region" description="Polar residues" evidence="1">
    <location>
        <begin position="465"/>
        <end position="482"/>
    </location>
</feature>
<dbReference type="EnsemblMetazoa" id="BGLB037211-RC">
    <property type="protein sequence ID" value="BGLB037211-PC"/>
    <property type="gene ID" value="BGLB037211"/>
</dbReference>
<accession>A0A2C9M0Q8</accession>
<feature type="region of interest" description="Disordered" evidence="1">
    <location>
        <begin position="507"/>
        <end position="528"/>
    </location>
</feature>
<reference evidence="3" key="1">
    <citation type="submission" date="2020-05" db="UniProtKB">
        <authorList>
            <consortium name="EnsemblMetazoa"/>
        </authorList>
    </citation>
    <scope>IDENTIFICATION</scope>
    <source>
        <strain evidence="3">BB02</strain>
    </source>
</reference>
<feature type="region of interest" description="Disordered" evidence="1">
    <location>
        <begin position="705"/>
        <end position="729"/>
    </location>
</feature>